<dbReference type="Proteomes" id="UP000585474">
    <property type="component" value="Unassembled WGS sequence"/>
</dbReference>
<evidence type="ECO:0000313" key="3">
    <source>
        <dbReference type="Proteomes" id="UP000585474"/>
    </source>
</evidence>
<name>A0A7J0E2S6_9ERIC</name>
<evidence type="ECO:0000256" key="1">
    <source>
        <dbReference type="SAM" id="MobiDB-lite"/>
    </source>
</evidence>
<dbReference type="AlphaFoldDB" id="A0A7J0E2S6"/>
<keyword evidence="3" id="KW-1185">Reference proteome</keyword>
<accession>A0A7J0E2S6</accession>
<protein>
    <submittedName>
        <fullName evidence="2">Uncharacterized protein</fullName>
    </submittedName>
</protein>
<sequence length="181" mass="19823">MASSEGNKGDNPTGVATPIAVDEGQFHHFQGELRRGYPSPDNSTEYLGTIRKRMRKILPHLPDLTLLRLLGDKVISLVHDLESGGSSLSSSSSSEAWSDPWLLPKLRDLVRSTVAPQAQRPGQIHDCSPSSNQMATQKVAEPSDEDLKAHGPIHVPIGPVTRARAKKIKEELNTLVRRVLQ</sequence>
<reference evidence="2 3" key="1">
    <citation type="submission" date="2019-07" db="EMBL/GenBank/DDBJ databases">
        <title>De Novo Assembly of kiwifruit Actinidia rufa.</title>
        <authorList>
            <person name="Sugita-Konishi S."/>
            <person name="Sato K."/>
            <person name="Mori E."/>
            <person name="Abe Y."/>
            <person name="Kisaki G."/>
            <person name="Hamano K."/>
            <person name="Suezawa K."/>
            <person name="Otani M."/>
            <person name="Fukuda T."/>
            <person name="Manabe T."/>
            <person name="Gomi K."/>
            <person name="Tabuchi M."/>
            <person name="Akimitsu K."/>
            <person name="Kataoka I."/>
        </authorList>
    </citation>
    <scope>NUCLEOTIDE SEQUENCE [LARGE SCALE GENOMIC DNA]</scope>
    <source>
        <strain evidence="3">cv. Fuchu</strain>
    </source>
</reference>
<feature type="region of interest" description="Disordered" evidence="1">
    <location>
        <begin position="117"/>
        <end position="155"/>
    </location>
</feature>
<dbReference type="OrthoDB" id="1017754at2759"/>
<dbReference type="EMBL" id="BJWL01000001">
    <property type="protein sequence ID" value="GFY80833.1"/>
    <property type="molecule type" value="Genomic_DNA"/>
</dbReference>
<proteinExistence type="predicted"/>
<gene>
    <name evidence="2" type="ORF">Acr_01g0006420</name>
</gene>
<comment type="caution">
    <text evidence="2">The sequence shown here is derived from an EMBL/GenBank/DDBJ whole genome shotgun (WGS) entry which is preliminary data.</text>
</comment>
<evidence type="ECO:0000313" key="2">
    <source>
        <dbReference type="EMBL" id="GFY80833.1"/>
    </source>
</evidence>
<organism evidence="2 3">
    <name type="scientific">Actinidia rufa</name>
    <dbReference type="NCBI Taxonomy" id="165716"/>
    <lineage>
        <taxon>Eukaryota</taxon>
        <taxon>Viridiplantae</taxon>
        <taxon>Streptophyta</taxon>
        <taxon>Embryophyta</taxon>
        <taxon>Tracheophyta</taxon>
        <taxon>Spermatophyta</taxon>
        <taxon>Magnoliopsida</taxon>
        <taxon>eudicotyledons</taxon>
        <taxon>Gunneridae</taxon>
        <taxon>Pentapetalae</taxon>
        <taxon>asterids</taxon>
        <taxon>Ericales</taxon>
        <taxon>Actinidiaceae</taxon>
        <taxon>Actinidia</taxon>
    </lineage>
</organism>